<dbReference type="EMBL" id="CP168151">
    <property type="protein sequence ID" value="XFD38837.1"/>
    <property type="molecule type" value="Genomic_DNA"/>
</dbReference>
<gene>
    <name evidence="1" type="primary">xerC</name>
    <name evidence="1" type="ORF">O0236_005220</name>
</gene>
<name>A0ACD5DBY3_9LACO</name>
<sequence length="311" mass="36159">MDLISAADKNLNWFLKYLKNERKYSDETVSSYQRDIQAFISFLNQTNQEDASILKVDAYDVEAYLTNLHDHEYSKNSVAQKVSALRTFYNYLIKNDLVSVNPFEYVHLKTENKKLPRFFYQSEMQALFDSVEKDDENPLSSRNLALLEVFYATGIRVSECAGITLDRIDFTNKMMLIFGKGNKQRYVPFGEHAKNALNNYLPVREKIMVDHNEDHQYLFINHYGKPISARGIEYVLNDIIKKSSLSSDIHPHMLRHTFATAMLNNGADMRTVQELLGHASLSSTQIYTHVTKSHLMHDYNQFFPRSNKNQE</sequence>
<protein>
    <submittedName>
        <fullName evidence="1">Tyrosine recombinase XerC</fullName>
    </submittedName>
</protein>
<dbReference type="Proteomes" id="UP001149860">
    <property type="component" value="Chromosome"/>
</dbReference>
<reference evidence="1" key="1">
    <citation type="submission" date="2024-08" db="EMBL/GenBank/DDBJ databases">
        <title>Lentilactobacillus sp. nov., isolated from tree bark.</title>
        <authorList>
            <person name="Phuengjayaem S."/>
            <person name="Tanasupawat S."/>
        </authorList>
    </citation>
    <scope>NUCLEOTIDE SEQUENCE</scope>
    <source>
        <strain evidence="1">SPB1-3</strain>
    </source>
</reference>
<evidence type="ECO:0000313" key="1">
    <source>
        <dbReference type="EMBL" id="XFD38837.1"/>
    </source>
</evidence>
<organism evidence="1 2">
    <name type="scientific">Lentilactobacillus terminaliae</name>
    <dbReference type="NCBI Taxonomy" id="3003483"/>
    <lineage>
        <taxon>Bacteria</taxon>
        <taxon>Bacillati</taxon>
        <taxon>Bacillota</taxon>
        <taxon>Bacilli</taxon>
        <taxon>Lactobacillales</taxon>
        <taxon>Lactobacillaceae</taxon>
        <taxon>Lentilactobacillus</taxon>
    </lineage>
</organism>
<accession>A0ACD5DBY3</accession>
<evidence type="ECO:0000313" key="2">
    <source>
        <dbReference type="Proteomes" id="UP001149860"/>
    </source>
</evidence>
<keyword evidence="2" id="KW-1185">Reference proteome</keyword>
<proteinExistence type="predicted"/>